<feature type="compositionally biased region" description="Basic and acidic residues" evidence="2">
    <location>
        <begin position="194"/>
        <end position="209"/>
    </location>
</feature>
<evidence type="ECO:0000256" key="2">
    <source>
        <dbReference type="SAM" id="MobiDB-lite"/>
    </source>
</evidence>
<dbReference type="Proteomes" id="UP000070174">
    <property type="component" value="Unassembled WGS sequence"/>
</dbReference>
<evidence type="ECO:0000313" key="3">
    <source>
        <dbReference type="EMBL" id="KXA31647.1"/>
    </source>
</evidence>
<dbReference type="Pfam" id="PF14265">
    <property type="entry name" value="DUF4355"/>
    <property type="match status" value="1"/>
</dbReference>
<feature type="compositionally biased region" description="Basic and acidic residues" evidence="2">
    <location>
        <begin position="47"/>
        <end position="75"/>
    </location>
</feature>
<accession>A0A133PS56</accession>
<dbReference type="InterPro" id="IPR025580">
    <property type="entry name" value="Gp46"/>
</dbReference>
<proteinExistence type="predicted"/>
<sequence length="209" mass="24172">MKKNNATERDISKDFEGQKLTFDLFRFGENPPSQDNGADGQEGQVEDGTKKEAEVKTYTEEEVQKKIQSESDKRVTEALKTAKENWKKELEEEEKEKQRLAKLSEKERVNEDLQKKEKEIAELNAKLNLVNLERDTEDRLAEENIPREFKTFLMGSDAESTNENIKAFKPIFEDLVQKQVEERLKGKTPSGASKGDKPDAWSILRDKYK</sequence>
<name>A0A133PS56_9FIRM</name>
<dbReference type="RefSeq" id="WP_060799520.1">
    <property type="nucleotide sequence ID" value="NZ_KQ957086.1"/>
</dbReference>
<reference evidence="3 4" key="1">
    <citation type="submission" date="2016-01" db="EMBL/GenBank/DDBJ databases">
        <authorList>
            <person name="Oliw E.H."/>
        </authorList>
    </citation>
    <scope>NUCLEOTIDE SEQUENCE [LARGE SCALE GENOMIC DNA]</scope>
    <source>
        <strain evidence="3 4">CMW7756A</strain>
    </source>
</reference>
<evidence type="ECO:0000313" key="4">
    <source>
        <dbReference type="Proteomes" id="UP000070174"/>
    </source>
</evidence>
<dbReference type="AlphaFoldDB" id="A0A133PS56"/>
<feature type="region of interest" description="Disordered" evidence="2">
    <location>
        <begin position="22"/>
        <end position="75"/>
    </location>
</feature>
<evidence type="ECO:0008006" key="5">
    <source>
        <dbReference type="Google" id="ProtNLM"/>
    </source>
</evidence>
<comment type="caution">
    <text evidence="3">The sequence shown here is derived from an EMBL/GenBank/DDBJ whole genome shotgun (WGS) entry which is preliminary data.</text>
</comment>
<feature type="region of interest" description="Disordered" evidence="2">
    <location>
        <begin position="182"/>
        <end position="209"/>
    </location>
</feature>
<dbReference type="EMBL" id="LRQE01000004">
    <property type="protein sequence ID" value="KXA31647.1"/>
    <property type="molecule type" value="Genomic_DNA"/>
</dbReference>
<evidence type="ECO:0000256" key="1">
    <source>
        <dbReference type="SAM" id="Coils"/>
    </source>
</evidence>
<organism evidence="3">
    <name type="scientific">Peptoniphilus harei</name>
    <dbReference type="NCBI Taxonomy" id="54005"/>
    <lineage>
        <taxon>Bacteria</taxon>
        <taxon>Bacillati</taxon>
        <taxon>Bacillota</taxon>
        <taxon>Tissierellia</taxon>
        <taxon>Tissierellales</taxon>
        <taxon>Peptoniphilaceae</taxon>
        <taxon>Peptoniphilus</taxon>
    </lineage>
</organism>
<feature type="coiled-coil region" evidence="1">
    <location>
        <begin position="76"/>
        <end position="133"/>
    </location>
</feature>
<protein>
    <recommendedName>
        <fullName evidence="5">DUF4355 domain-containing protein</fullName>
    </recommendedName>
</protein>
<gene>
    <name evidence="3" type="ORF">HMPREF3229_00175</name>
</gene>
<keyword evidence="1" id="KW-0175">Coiled coil</keyword>
<dbReference type="PATRIC" id="fig|54005.3.peg.173"/>